<sequence length="151" mass="17762">MRRVSAKFVPRLLTEDQQFQRLATSSDLFQSASDDPEFMKLMITGDESWVYGYDPEAKQQSSQWKIPGSPRPKKARQVRSKIKVMLIVFFDADGIVHHEYAAQGQTVNKEFYLDVKRRLREDVRRKRPVLWESSHWMLHHDRAPAHTANLH</sequence>
<protein>
    <submittedName>
        <fullName evidence="1">Mariner Mos1 transposase</fullName>
    </submittedName>
</protein>
<comment type="caution">
    <text evidence="1">The sequence shown here is derived from an EMBL/GenBank/DDBJ whole genome shotgun (WGS) entry which is preliminary data.</text>
</comment>
<name>A0A8X6ID56_TRICU</name>
<dbReference type="Pfam" id="PF01359">
    <property type="entry name" value="Transposase_1"/>
    <property type="match status" value="1"/>
</dbReference>
<dbReference type="InterPro" id="IPR001888">
    <property type="entry name" value="Transposase_1"/>
</dbReference>
<dbReference type="Gene3D" id="3.30.420.10">
    <property type="entry name" value="Ribonuclease H-like superfamily/Ribonuclease H"/>
    <property type="match status" value="1"/>
</dbReference>
<dbReference type="PANTHER" id="PTHR46060">
    <property type="entry name" value="MARINER MOS1 TRANSPOSASE-LIKE PROTEIN"/>
    <property type="match status" value="1"/>
</dbReference>
<proteinExistence type="predicted"/>
<keyword evidence="2" id="KW-1185">Reference proteome</keyword>
<dbReference type="EMBL" id="BMAO01001662">
    <property type="protein sequence ID" value="GFQ75090.1"/>
    <property type="molecule type" value="Genomic_DNA"/>
</dbReference>
<dbReference type="InterPro" id="IPR036397">
    <property type="entry name" value="RNaseH_sf"/>
</dbReference>
<dbReference type="GO" id="GO:0003676">
    <property type="term" value="F:nucleic acid binding"/>
    <property type="evidence" value="ECO:0007669"/>
    <property type="project" value="InterPro"/>
</dbReference>
<reference evidence="1" key="1">
    <citation type="submission" date="2020-07" db="EMBL/GenBank/DDBJ databases">
        <title>Multicomponent nature underlies the extraordinary mechanical properties of spider dragline silk.</title>
        <authorList>
            <person name="Kono N."/>
            <person name="Nakamura H."/>
            <person name="Mori M."/>
            <person name="Yoshida Y."/>
            <person name="Ohtoshi R."/>
            <person name="Malay A.D."/>
            <person name="Moran D.A.P."/>
            <person name="Tomita M."/>
            <person name="Numata K."/>
            <person name="Arakawa K."/>
        </authorList>
    </citation>
    <scope>NUCLEOTIDE SEQUENCE</scope>
</reference>
<accession>A0A8X6ID56</accession>
<dbReference type="OrthoDB" id="6433552at2759"/>
<evidence type="ECO:0000313" key="2">
    <source>
        <dbReference type="Proteomes" id="UP000887116"/>
    </source>
</evidence>
<dbReference type="AlphaFoldDB" id="A0A8X6ID56"/>
<dbReference type="PANTHER" id="PTHR46060:SF1">
    <property type="entry name" value="MARINER MOS1 TRANSPOSASE-LIKE PROTEIN"/>
    <property type="match status" value="1"/>
</dbReference>
<organism evidence="1 2">
    <name type="scientific">Trichonephila clavata</name>
    <name type="common">Joro spider</name>
    <name type="synonym">Nephila clavata</name>
    <dbReference type="NCBI Taxonomy" id="2740835"/>
    <lineage>
        <taxon>Eukaryota</taxon>
        <taxon>Metazoa</taxon>
        <taxon>Ecdysozoa</taxon>
        <taxon>Arthropoda</taxon>
        <taxon>Chelicerata</taxon>
        <taxon>Arachnida</taxon>
        <taxon>Araneae</taxon>
        <taxon>Araneomorphae</taxon>
        <taxon>Entelegynae</taxon>
        <taxon>Araneoidea</taxon>
        <taxon>Nephilidae</taxon>
        <taxon>Trichonephila</taxon>
    </lineage>
</organism>
<gene>
    <name evidence="1" type="primary">B7P43_G12082</name>
    <name evidence="1" type="ORF">TNCT_713131</name>
</gene>
<dbReference type="InterPro" id="IPR052709">
    <property type="entry name" value="Transposase-MT_Hybrid"/>
</dbReference>
<evidence type="ECO:0000313" key="1">
    <source>
        <dbReference type="EMBL" id="GFQ75090.1"/>
    </source>
</evidence>
<dbReference type="Proteomes" id="UP000887116">
    <property type="component" value="Unassembled WGS sequence"/>
</dbReference>